<accession>A0A0V1EK02</accession>
<evidence type="ECO:0000313" key="2">
    <source>
        <dbReference type="Proteomes" id="UP000054632"/>
    </source>
</evidence>
<dbReference type="AlphaFoldDB" id="A0A0V1EK02"/>
<gene>
    <name evidence="1" type="ORF">T4A_320</name>
</gene>
<protein>
    <submittedName>
        <fullName evidence="1">Uncharacterized protein</fullName>
    </submittedName>
</protein>
<dbReference type="Proteomes" id="UP000054632">
    <property type="component" value="Unassembled WGS sequence"/>
</dbReference>
<reference evidence="1 2" key="1">
    <citation type="submission" date="2015-01" db="EMBL/GenBank/DDBJ databases">
        <title>Evolution of Trichinella species and genotypes.</title>
        <authorList>
            <person name="Korhonen P.K."/>
            <person name="Edoardo P."/>
            <person name="Giuseppe L.R."/>
            <person name="Gasser R.B."/>
        </authorList>
    </citation>
    <scope>NUCLEOTIDE SEQUENCE [LARGE SCALE GENOMIC DNA]</scope>
    <source>
        <strain evidence="1">ISS13</strain>
    </source>
</reference>
<organism evidence="1 2">
    <name type="scientific">Trichinella pseudospiralis</name>
    <name type="common">Parasitic roundworm</name>
    <dbReference type="NCBI Taxonomy" id="6337"/>
    <lineage>
        <taxon>Eukaryota</taxon>
        <taxon>Metazoa</taxon>
        <taxon>Ecdysozoa</taxon>
        <taxon>Nematoda</taxon>
        <taxon>Enoplea</taxon>
        <taxon>Dorylaimia</taxon>
        <taxon>Trichinellida</taxon>
        <taxon>Trichinellidae</taxon>
        <taxon>Trichinella</taxon>
    </lineage>
</organism>
<comment type="caution">
    <text evidence="1">The sequence shown here is derived from an EMBL/GenBank/DDBJ whole genome shotgun (WGS) entry which is preliminary data.</text>
</comment>
<dbReference type="Pfam" id="PF14223">
    <property type="entry name" value="Retrotran_gag_2"/>
    <property type="match status" value="1"/>
</dbReference>
<proteinExistence type="predicted"/>
<evidence type="ECO:0000313" key="1">
    <source>
        <dbReference type="EMBL" id="KRY73944.1"/>
    </source>
</evidence>
<sequence>MNTTVKIELLGKESTCTWKLLKIVKDDELSLEAALKWDISDQKAKADLILTIIPLELCEIKDCATSNEIWSCPEGKFLQALILNRMKDEQSCGFGDSI</sequence>
<dbReference type="EMBL" id="JYDR01000030">
    <property type="protein sequence ID" value="KRY73944.1"/>
    <property type="molecule type" value="Genomic_DNA"/>
</dbReference>
<name>A0A0V1EK02_TRIPS</name>